<feature type="compositionally biased region" description="Acidic residues" evidence="1">
    <location>
        <begin position="361"/>
        <end position="372"/>
    </location>
</feature>
<evidence type="ECO:0000259" key="3">
    <source>
        <dbReference type="Pfam" id="PF20684"/>
    </source>
</evidence>
<dbReference type="Proteomes" id="UP000193144">
    <property type="component" value="Unassembled WGS sequence"/>
</dbReference>
<evidence type="ECO:0000256" key="1">
    <source>
        <dbReference type="SAM" id="MobiDB-lite"/>
    </source>
</evidence>
<sequence>MDTNISPPAAAVNPLDHSGWIVISNALGLVFTLLSLGMRLYIRKRISPPSKRDDFVVWVATGFGTLQAILVFWRVHEGFGKTQARILADDIEKIQKIGYATDPLFITTIYLTKCSIVCLLLRITPDEVQRKKLKLVLAACVVFAVISVILDLTVCEISRPWVQTSEKCENLFVRRQIMAAFDVASELVLFIIPVTFLVKLNMKLGKKAKVVSAFATRLLIIPLALLRLYQLRAEIDSADPTLIGALASVWTQTQMHYALIATTLPCGTPFLMTVVTNFGHVELQNMMDGQSRSSTKPTLKSDPAAPKTSKNASSTLMSEEERDEEIKMVWRKPTLLAARHKARTSNETAESQQAMTRNREEEQDEEQPQSAL</sequence>
<dbReference type="PANTHER" id="PTHR39614:SF2">
    <property type="entry name" value="INTEGRAL MEMBRANE PROTEIN"/>
    <property type="match status" value="1"/>
</dbReference>
<dbReference type="EMBL" id="MCFA01000233">
    <property type="protein sequence ID" value="ORX97501.1"/>
    <property type="molecule type" value="Genomic_DNA"/>
</dbReference>
<feature type="transmembrane region" description="Helical" evidence="2">
    <location>
        <begin position="20"/>
        <end position="42"/>
    </location>
</feature>
<feature type="compositionally biased region" description="Polar residues" evidence="1">
    <location>
        <begin position="345"/>
        <end position="356"/>
    </location>
</feature>
<gene>
    <name evidence="4" type="ORF">BCR34DRAFT_577872</name>
</gene>
<feature type="transmembrane region" description="Helical" evidence="2">
    <location>
        <begin position="210"/>
        <end position="229"/>
    </location>
</feature>
<organism evidence="4 5">
    <name type="scientific">Clohesyomyces aquaticus</name>
    <dbReference type="NCBI Taxonomy" id="1231657"/>
    <lineage>
        <taxon>Eukaryota</taxon>
        <taxon>Fungi</taxon>
        <taxon>Dikarya</taxon>
        <taxon>Ascomycota</taxon>
        <taxon>Pezizomycotina</taxon>
        <taxon>Dothideomycetes</taxon>
        <taxon>Pleosporomycetidae</taxon>
        <taxon>Pleosporales</taxon>
        <taxon>Lindgomycetaceae</taxon>
        <taxon>Clohesyomyces</taxon>
    </lineage>
</organism>
<evidence type="ECO:0000256" key="2">
    <source>
        <dbReference type="SAM" id="Phobius"/>
    </source>
</evidence>
<feature type="transmembrane region" description="Helical" evidence="2">
    <location>
        <begin position="177"/>
        <end position="198"/>
    </location>
</feature>
<keyword evidence="2" id="KW-0812">Transmembrane</keyword>
<dbReference type="Pfam" id="PF20684">
    <property type="entry name" value="Fung_rhodopsin"/>
    <property type="match status" value="1"/>
</dbReference>
<evidence type="ECO:0000313" key="4">
    <source>
        <dbReference type="EMBL" id="ORX97501.1"/>
    </source>
</evidence>
<dbReference type="InterPro" id="IPR049326">
    <property type="entry name" value="Rhodopsin_dom_fungi"/>
</dbReference>
<comment type="caution">
    <text evidence="4">The sequence shown here is derived from an EMBL/GenBank/DDBJ whole genome shotgun (WGS) entry which is preliminary data.</text>
</comment>
<dbReference type="PANTHER" id="PTHR39614">
    <property type="entry name" value="INTEGRAL MEMBRANE PROTEIN"/>
    <property type="match status" value="1"/>
</dbReference>
<evidence type="ECO:0000313" key="5">
    <source>
        <dbReference type="Proteomes" id="UP000193144"/>
    </source>
</evidence>
<dbReference type="OrthoDB" id="3918601at2759"/>
<dbReference type="AlphaFoldDB" id="A0A1Y1YHJ5"/>
<proteinExistence type="predicted"/>
<keyword evidence="2" id="KW-0472">Membrane</keyword>
<feature type="domain" description="Rhodopsin" evidence="3">
    <location>
        <begin position="38"/>
        <end position="270"/>
    </location>
</feature>
<keyword evidence="2" id="KW-1133">Transmembrane helix</keyword>
<feature type="region of interest" description="Disordered" evidence="1">
    <location>
        <begin position="288"/>
        <end position="372"/>
    </location>
</feature>
<feature type="transmembrane region" description="Helical" evidence="2">
    <location>
        <begin position="104"/>
        <end position="123"/>
    </location>
</feature>
<feature type="transmembrane region" description="Helical" evidence="2">
    <location>
        <begin position="135"/>
        <end position="157"/>
    </location>
</feature>
<feature type="compositionally biased region" description="Polar residues" evidence="1">
    <location>
        <begin position="308"/>
        <end position="317"/>
    </location>
</feature>
<keyword evidence="5" id="KW-1185">Reference proteome</keyword>
<accession>A0A1Y1YHJ5</accession>
<dbReference type="STRING" id="1231657.A0A1Y1YHJ5"/>
<feature type="compositionally biased region" description="Polar residues" evidence="1">
    <location>
        <begin position="288"/>
        <end position="298"/>
    </location>
</feature>
<feature type="transmembrane region" description="Helical" evidence="2">
    <location>
        <begin position="54"/>
        <end position="73"/>
    </location>
</feature>
<name>A0A1Y1YHJ5_9PLEO</name>
<protein>
    <recommendedName>
        <fullName evidence="3">Rhodopsin domain-containing protein</fullName>
    </recommendedName>
</protein>
<reference evidence="4 5" key="1">
    <citation type="submission" date="2016-07" db="EMBL/GenBank/DDBJ databases">
        <title>Pervasive Adenine N6-methylation of Active Genes in Fungi.</title>
        <authorList>
            <consortium name="DOE Joint Genome Institute"/>
            <person name="Mondo S.J."/>
            <person name="Dannebaum R.O."/>
            <person name="Kuo R.C."/>
            <person name="Labutti K."/>
            <person name="Haridas S."/>
            <person name="Kuo A."/>
            <person name="Salamov A."/>
            <person name="Ahrendt S.R."/>
            <person name="Lipzen A."/>
            <person name="Sullivan W."/>
            <person name="Andreopoulos W.B."/>
            <person name="Clum A."/>
            <person name="Lindquist E."/>
            <person name="Daum C."/>
            <person name="Ramamoorthy G.K."/>
            <person name="Gryganskyi A."/>
            <person name="Culley D."/>
            <person name="Magnuson J.K."/>
            <person name="James T.Y."/>
            <person name="O'Malley M.A."/>
            <person name="Stajich J.E."/>
            <person name="Spatafora J.W."/>
            <person name="Visel A."/>
            <person name="Grigoriev I.V."/>
        </authorList>
    </citation>
    <scope>NUCLEOTIDE SEQUENCE [LARGE SCALE GENOMIC DNA]</scope>
    <source>
        <strain evidence="4 5">CBS 115471</strain>
    </source>
</reference>